<dbReference type="PROSITE" id="PS00518">
    <property type="entry name" value="ZF_RING_1"/>
    <property type="match status" value="1"/>
</dbReference>
<feature type="transmembrane region" description="Helical" evidence="12">
    <location>
        <begin position="204"/>
        <end position="229"/>
    </location>
</feature>
<evidence type="ECO:0000313" key="14">
    <source>
        <dbReference type="EMBL" id="KAG8378495.1"/>
    </source>
</evidence>
<evidence type="ECO:0000313" key="15">
    <source>
        <dbReference type="Proteomes" id="UP000826271"/>
    </source>
</evidence>
<dbReference type="GO" id="GO:0008270">
    <property type="term" value="F:zinc ion binding"/>
    <property type="evidence" value="ECO:0007669"/>
    <property type="project" value="UniProtKB-KW"/>
</dbReference>
<keyword evidence="3 12" id="KW-0812">Transmembrane</keyword>
<dbReference type="CDD" id="cd16539">
    <property type="entry name" value="RING-HC_RNF113A_B"/>
    <property type="match status" value="1"/>
</dbReference>
<name>A0AAV6XHF0_9LAMI</name>
<evidence type="ECO:0000256" key="11">
    <source>
        <dbReference type="PROSITE-ProRule" id="PRU00175"/>
    </source>
</evidence>
<protein>
    <recommendedName>
        <fullName evidence="2">E3 ubiquitin-protein ligase RNF170</fullName>
    </recommendedName>
    <alternativeName>
        <fullName evidence="10">RING finger protein 170</fullName>
    </alternativeName>
    <alternativeName>
        <fullName evidence="9">RING-type E3 ubiquitin transferase RNF170</fullName>
    </alternativeName>
</protein>
<dbReference type="InterPro" id="IPR038896">
    <property type="entry name" value="RNF170"/>
</dbReference>
<accession>A0AAV6XHF0</accession>
<comment type="subcellular location">
    <subcellularLocation>
        <location evidence="1">Endomembrane system</location>
        <topology evidence="1">Multi-pass membrane protein</topology>
    </subcellularLocation>
</comment>
<gene>
    <name evidence="14" type="ORF">BUALT_Bualt08G0143100</name>
</gene>
<dbReference type="GO" id="GO:0012505">
    <property type="term" value="C:endomembrane system"/>
    <property type="evidence" value="ECO:0007669"/>
    <property type="project" value="UniProtKB-SubCell"/>
</dbReference>
<keyword evidence="8 12" id="KW-0472">Membrane</keyword>
<proteinExistence type="predicted"/>
<dbReference type="InterPro" id="IPR001841">
    <property type="entry name" value="Znf_RING"/>
</dbReference>
<dbReference type="Gene3D" id="3.30.40.10">
    <property type="entry name" value="Zinc/RING finger domain, C3HC4 (zinc finger)"/>
    <property type="match status" value="1"/>
</dbReference>
<organism evidence="14 15">
    <name type="scientific">Buddleja alternifolia</name>
    <dbReference type="NCBI Taxonomy" id="168488"/>
    <lineage>
        <taxon>Eukaryota</taxon>
        <taxon>Viridiplantae</taxon>
        <taxon>Streptophyta</taxon>
        <taxon>Embryophyta</taxon>
        <taxon>Tracheophyta</taxon>
        <taxon>Spermatophyta</taxon>
        <taxon>Magnoliopsida</taxon>
        <taxon>eudicotyledons</taxon>
        <taxon>Gunneridae</taxon>
        <taxon>Pentapetalae</taxon>
        <taxon>asterids</taxon>
        <taxon>lamiids</taxon>
        <taxon>Lamiales</taxon>
        <taxon>Scrophulariaceae</taxon>
        <taxon>Buddlejeae</taxon>
        <taxon>Buddleja</taxon>
    </lineage>
</organism>
<dbReference type="InterPro" id="IPR010652">
    <property type="entry name" value="DUF1232"/>
</dbReference>
<keyword evidence="4" id="KW-0479">Metal-binding</keyword>
<dbReference type="SUPFAM" id="SSF57850">
    <property type="entry name" value="RING/U-box"/>
    <property type="match status" value="1"/>
</dbReference>
<evidence type="ECO:0000256" key="8">
    <source>
        <dbReference type="ARBA" id="ARBA00023136"/>
    </source>
</evidence>
<feature type="domain" description="RING-type" evidence="13">
    <location>
        <begin position="10"/>
        <end position="53"/>
    </location>
</feature>
<evidence type="ECO:0000259" key="13">
    <source>
        <dbReference type="PROSITE" id="PS50089"/>
    </source>
</evidence>
<dbReference type="EMBL" id="WHWC01000008">
    <property type="protein sequence ID" value="KAG8378495.1"/>
    <property type="molecule type" value="Genomic_DNA"/>
</dbReference>
<evidence type="ECO:0000256" key="10">
    <source>
        <dbReference type="ARBA" id="ARBA00031107"/>
    </source>
</evidence>
<dbReference type="InterPro" id="IPR013083">
    <property type="entry name" value="Znf_RING/FYVE/PHD"/>
</dbReference>
<keyword evidence="15" id="KW-1185">Reference proteome</keyword>
<evidence type="ECO:0000256" key="3">
    <source>
        <dbReference type="ARBA" id="ARBA00022692"/>
    </source>
</evidence>
<evidence type="ECO:0000256" key="5">
    <source>
        <dbReference type="ARBA" id="ARBA00022771"/>
    </source>
</evidence>
<reference evidence="14" key="1">
    <citation type="submission" date="2019-10" db="EMBL/GenBank/DDBJ databases">
        <authorList>
            <person name="Zhang R."/>
            <person name="Pan Y."/>
            <person name="Wang J."/>
            <person name="Ma R."/>
            <person name="Yu S."/>
        </authorList>
    </citation>
    <scope>NUCLEOTIDE SEQUENCE</scope>
    <source>
        <strain evidence="14">LA-IB0</strain>
        <tissue evidence="14">Leaf</tissue>
    </source>
</reference>
<dbReference type="InterPro" id="IPR017907">
    <property type="entry name" value="Znf_RING_CS"/>
</dbReference>
<evidence type="ECO:0000256" key="7">
    <source>
        <dbReference type="ARBA" id="ARBA00022989"/>
    </source>
</evidence>
<dbReference type="SMART" id="SM00184">
    <property type="entry name" value="RING"/>
    <property type="match status" value="1"/>
</dbReference>
<evidence type="ECO:0000256" key="1">
    <source>
        <dbReference type="ARBA" id="ARBA00004127"/>
    </source>
</evidence>
<dbReference type="PROSITE" id="PS50089">
    <property type="entry name" value="ZF_RING_2"/>
    <property type="match status" value="1"/>
</dbReference>
<dbReference type="PANTHER" id="PTHR22894">
    <property type="entry name" value="RING-TYPE DOMAIN-CONTAINING PROTEIN"/>
    <property type="match status" value="1"/>
</dbReference>
<evidence type="ECO:0000256" key="12">
    <source>
        <dbReference type="SAM" id="Phobius"/>
    </source>
</evidence>
<dbReference type="Pfam" id="PF06803">
    <property type="entry name" value="DUF1232"/>
    <property type="match status" value="1"/>
</dbReference>
<evidence type="ECO:0000256" key="9">
    <source>
        <dbReference type="ARBA" id="ARBA00030110"/>
    </source>
</evidence>
<dbReference type="Proteomes" id="UP000826271">
    <property type="component" value="Unassembled WGS sequence"/>
</dbReference>
<dbReference type="AlphaFoldDB" id="A0AAV6XHF0"/>
<keyword evidence="7 12" id="KW-1133">Transmembrane helix</keyword>
<keyword evidence="6" id="KW-0862">Zinc</keyword>
<keyword evidence="5 11" id="KW-0863">Zinc-finger</keyword>
<dbReference type="PANTHER" id="PTHR22894:SF5">
    <property type="entry name" value="RING-TYPE DOMAIN-CONTAINING PROTEIN"/>
    <property type="match status" value="1"/>
</dbReference>
<evidence type="ECO:0000256" key="2">
    <source>
        <dbReference type="ARBA" id="ARBA00014068"/>
    </source>
</evidence>
<comment type="caution">
    <text evidence="14">The sequence shown here is derived from an EMBL/GenBank/DDBJ whole genome shotgun (WGS) entry which is preliminary data.</text>
</comment>
<evidence type="ECO:0000256" key="4">
    <source>
        <dbReference type="ARBA" id="ARBA00022723"/>
    </source>
</evidence>
<evidence type="ECO:0000256" key="6">
    <source>
        <dbReference type="ARBA" id="ARBA00022833"/>
    </source>
</evidence>
<dbReference type="GO" id="GO:0061630">
    <property type="term" value="F:ubiquitin protein ligase activity"/>
    <property type="evidence" value="ECO:0007669"/>
    <property type="project" value="InterPro"/>
</dbReference>
<sequence>MELPPENDVCSICHANFHIPCQANCSHWFCGSCILQVWDYGAALHPCKCPLCRREITLLVPSEASPRRQQMADFAEILLRIERYNRLYGERTNGLMQKYESCNLNGHFEMVDDTNPFLAENARPPFSSQEIVTGYDGSTKIITAYNQGAGLFGTLDKHDKDLDLGPLNVTSVNYNCEMSLGGWYCHMVVGVIYVLSPVDLVPEGLLGIFGLLDDLIIVFICFLYVAALYRAVLLNRHGGT</sequence>